<dbReference type="AlphaFoldDB" id="A0A9P7J5T4"/>
<evidence type="ECO:0000313" key="2">
    <source>
        <dbReference type="Proteomes" id="UP000807769"/>
    </source>
</evidence>
<evidence type="ECO:0000313" key="1">
    <source>
        <dbReference type="EMBL" id="KAG1804035.1"/>
    </source>
</evidence>
<feature type="non-terminal residue" evidence="1">
    <location>
        <position position="55"/>
    </location>
</feature>
<organism evidence="1 2">
    <name type="scientific">Suillus subaureus</name>
    <dbReference type="NCBI Taxonomy" id="48587"/>
    <lineage>
        <taxon>Eukaryota</taxon>
        <taxon>Fungi</taxon>
        <taxon>Dikarya</taxon>
        <taxon>Basidiomycota</taxon>
        <taxon>Agaricomycotina</taxon>
        <taxon>Agaricomycetes</taxon>
        <taxon>Agaricomycetidae</taxon>
        <taxon>Boletales</taxon>
        <taxon>Suillineae</taxon>
        <taxon>Suillaceae</taxon>
        <taxon>Suillus</taxon>
    </lineage>
</organism>
<reference evidence="1" key="1">
    <citation type="journal article" date="2020" name="New Phytol.">
        <title>Comparative genomics reveals dynamic genome evolution in host specialist ectomycorrhizal fungi.</title>
        <authorList>
            <person name="Lofgren L.A."/>
            <person name="Nguyen N.H."/>
            <person name="Vilgalys R."/>
            <person name="Ruytinx J."/>
            <person name="Liao H.L."/>
            <person name="Branco S."/>
            <person name="Kuo A."/>
            <person name="LaButti K."/>
            <person name="Lipzen A."/>
            <person name="Andreopoulos W."/>
            <person name="Pangilinan J."/>
            <person name="Riley R."/>
            <person name="Hundley H."/>
            <person name="Na H."/>
            <person name="Barry K."/>
            <person name="Grigoriev I.V."/>
            <person name="Stajich J.E."/>
            <person name="Kennedy P.G."/>
        </authorList>
    </citation>
    <scope>NUCLEOTIDE SEQUENCE</scope>
    <source>
        <strain evidence="1">MN1</strain>
    </source>
</reference>
<dbReference type="RefSeq" id="XP_041186707.1">
    <property type="nucleotide sequence ID" value="XM_041337161.1"/>
</dbReference>
<proteinExistence type="predicted"/>
<dbReference type="Proteomes" id="UP000807769">
    <property type="component" value="Unassembled WGS sequence"/>
</dbReference>
<protein>
    <submittedName>
        <fullName evidence="1">Uncharacterized protein</fullName>
    </submittedName>
</protein>
<dbReference type="GeneID" id="64631177"/>
<keyword evidence="2" id="KW-1185">Reference proteome</keyword>
<dbReference type="EMBL" id="JABBWG010000063">
    <property type="protein sequence ID" value="KAG1804035.1"/>
    <property type="molecule type" value="Genomic_DNA"/>
</dbReference>
<sequence length="55" mass="6348">MLIVPGEKPKVVPKWSRNFETCRSPAFLPTCPSVIESHSPRARFCCLEERARLYL</sequence>
<accession>A0A9P7J5T4</accession>
<name>A0A9P7J5T4_9AGAM</name>
<comment type="caution">
    <text evidence="1">The sequence shown here is derived from an EMBL/GenBank/DDBJ whole genome shotgun (WGS) entry which is preliminary data.</text>
</comment>
<gene>
    <name evidence="1" type="ORF">BJ212DRAFT_1394966</name>
</gene>